<dbReference type="EMBL" id="STGJ01000010">
    <property type="protein sequence ID" value="TIC82174.1"/>
    <property type="molecule type" value="Genomic_DNA"/>
</dbReference>
<organism evidence="2 3">
    <name type="scientific">Crenobacter intestini</name>
    <dbReference type="NCBI Taxonomy" id="2563443"/>
    <lineage>
        <taxon>Bacteria</taxon>
        <taxon>Pseudomonadati</taxon>
        <taxon>Pseudomonadota</taxon>
        <taxon>Betaproteobacteria</taxon>
        <taxon>Neisseriales</taxon>
        <taxon>Neisseriaceae</taxon>
        <taxon>Crenobacter</taxon>
    </lineage>
</organism>
<reference evidence="2 3" key="1">
    <citation type="submission" date="2019-04" db="EMBL/GenBank/DDBJ databases">
        <title>Crenobacter sp. nov.</title>
        <authorList>
            <person name="Shi S."/>
        </authorList>
    </citation>
    <scope>NUCLEOTIDE SEQUENCE [LARGE SCALE GENOMIC DNA]</scope>
    <source>
        <strain evidence="2 3">GY 70310</strain>
    </source>
</reference>
<sequence length="62" mass="6768">MKVSQLQPGHEVHEHKDNGEVDRFTVLQVAPAGRMVEVTFDTKGGRESAIYPAEAYLNAANG</sequence>
<gene>
    <name evidence="2" type="ORF">E5K04_10275</name>
</gene>
<evidence type="ECO:0000256" key="1">
    <source>
        <dbReference type="SAM" id="MobiDB-lite"/>
    </source>
</evidence>
<protein>
    <submittedName>
        <fullName evidence="2">Uncharacterized protein</fullName>
    </submittedName>
</protein>
<keyword evidence="3" id="KW-1185">Reference proteome</keyword>
<evidence type="ECO:0000313" key="3">
    <source>
        <dbReference type="Proteomes" id="UP000308891"/>
    </source>
</evidence>
<name>A0A4T0UTB6_9NEIS</name>
<dbReference type="AlphaFoldDB" id="A0A4T0UTB6"/>
<dbReference type="Proteomes" id="UP000308891">
    <property type="component" value="Unassembled WGS sequence"/>
</dbReference>
<evidence type="ECO:0000313" key="2">
    <source>
        <dbReference type="EMBL" id="TIC82174.1"/>
    </source>
</evidence>
<proteinExistence type="predicted"/>
<accession>A0A4T0UTB6</accession>
<feature type="region of interest" description="Disordered" evidence="1">
    <location>
        <begin position="1"/>
        <end position="21"/>
    </location>
</feature>
<comment type="caution">
    <text evidence="2">The sequence shown here is derived from an EMBL/GenBank/DDBJ whole genome shotgun (WGS) entry which is preliminary data.</text>
</comment>
<feature type="compositionally biased region" description="Basic and acidic residues" evidence="1">
    <location>
        <begin position="10"/>
        <end position="21"/>
    </location>
</feature>
<dbReference type="OrthoDB" id="8592995at2"/>